<dbReference type="GO" id="GO:0016020">
    <property type="term" value="C:membrane"/>
    <property type="evidence" value="ECO:0007669"/>
    <property type="project" value="UniProtKB-SubCell"/>
</dbReference>
<evidence type="ECO:0000256" key="3">
    <source>
        <dbReference type="ARBA" id="ARBA00022989"/>
    </source>
</evidence>
<gene>
    <name evidence="7" type="ORF">G7034_08340</name>
</gene>
<dbReference type="EMBL" id="JAANAS010000061">
    <property type="protein sequence ID" value="NGZ90261.1"/>
    <property type="molecule type" value="Genomic_DNA"/>
</dbReference>
<reference evidence="7" key="1">
    <citation type="submission" date="2020-03" db="EMBL/GenBank/DDBJ databases">
        <title>Psychroflexus Maritimus sp. nov., isolate from marine sediment.</title>
        <authorList>
            <person name="Zhong Y.-L."/>
        </authorList>
    </citation>
    <scope>NUCLEOTIDE SEQUENCE</scope>
    <source>
        <strain evidence="7">C1</strain>
    </source>
</reference>
<keyword evidence="3 5" id="KW-1133">Transmembrane helix</keyword>
<evidence type="ECO:0000256" key="4">
    <source>
        <dbReference type="ARBA" id="ARBA00023136"/>
    </source>
</evidence>
<feature type="transmembrane region" description="Helical" evidence="5">
    <location>
        <begin position="52"/>
        <end position="70"/>
    </location>
</feature>
<dbReference type="PANTHER" id="PTHR11814">
    <property type="entry name" value="SULFATE TRANSPORTER"/>
    <property type="match status" value="1"/>
</dbReference>
<evidence type="ECO:0000256" key="5">
    <source>
        <dbReference type="SAM" id="Phobius"/>
    </source>
</evidence>
<feature type="transmembrane region" description="Helical" evidence="5">
    <location>
        <begin position="394"/>
        <end position="425"/>
    </location>
</feature>
<dbReference type="InterPro" id="IPR001902">
    <property type="entry name" value="SLC26A/SulP_fam"/>
</dbReference>
<name>A0A967E6Z9_9FLAO</name>
<evidence type="ECO:0000256" key="2">
    <source>
        <dbReference type="ARBA" id="ARBA00022692"/>
    </source>
</evidence>
<feature type="transmembrane region" description="Helical" evidence="5">
    <location>
        <begin position="362"/>
        <end position="382"/>
    </location>
</feature>
<evidence type="ECO:0000313" key="7">
    <source>
        <dbReference type="EMBL" id="NGZ90261.1"/>
    </source>
</evidence>
<feature type="transmembrane region" description="Helical" evidence="5">
    <location>
        <begin position="249"/>
        <end position="271"/>
    </location>
</feature>
<dbReference type="Proteomes" id="UP000643701">
    <property type="component" value="Unassembled WGS sequence"/>
</dbReference>
<dbReference type="InterPro" id="IPR036513">
    <property type="entry name" value="STAS_dom_sf"/>
</dbReference>
<organism evidence="7 8">
    <name type="scientific">Psychroflexus maritimus</name>
    <dbReference type="NCBI Taxonomy" id="2714865"/>
    <lineage>
        <taxon>Bacteria</taxon>
        <taxon>Pseudomonadati</taxon>
        <taxon>Bacteroidota</taxon>
        <taxon>Flavobacteriia</taxon>
        <taxon>Flavobacteriales</taxon>
        <taxon>Flavobacteriaceae</taxon>
        <taxon>Psychroflexus</taxon>
    </lineage>
</organism>
<accession>A0A967E6Z9</accession>
<dbReference type="InterPro" id="IPR011547">
    <property type="entry name" value="SLC26A/SulP_dom"/>
</dbReference>
<comment type="subcellular location">
    <subcellularLocation>
        <location evidence="1">Membrane</location>
        <topology evidence="1">Multi-pass membrane protein</topology>
    </subcellularLocation>
</comment>
<proteinExistence type="predicted"/>
<evidence type="ECO:0000256" key="1">
    <source>
        <dbReference type="ARBA" id="ARBA00004141"/>
    </source>
</evidence>
<evidence type="ECO:0000259" key="6">
    <source>
        <dbReference type="Pfam" id="PF00916"/>
    </source>
</evidence>
<feature type="transmembrane region" description="Helical" evidence="5">
    <location>
        <begin position="336"/>
        <end position="356"/>
    </location>
</feature>
<feature type="transmembrane region" description="Helical" evidence="5">
    <location>
        <begin position="213"/>
        <end position="229"/>
    </location>
</feature>
<comment type="caution">
    <text evidence="7">The sequence shown here is derived from an EMBL/GenBank/DDBJ whole genome shotgun (WGS) entry which is preliminary data.</text>
</comment>
<dbReference type="AlphaFoldDB" id="A0A967E6Z9"/>
<keyword evidence="4 5" id="KW-0472">Membrane</keyword>
<dbReference type="Pfam" id="PF00916">
    <property type="entry name" value="Sulfate_transp"/>
    <property type="match status" value="1"/>
</dbReference>
<keyword evidence="2 5" id="KW-0812">Transmembrane</keyword>
<feature type="transmembrane region" description="Helical" evidence="5">
    <location>
        <begin position="77"/>
        <end position="94"/>
    </location>
</feature>
<feature type="domain" description="SLC26A/SulP transporter" evidence="6">
    <location>
        <begin position="23"/>
        <end position="397"/>
    </location>
</feature>
<dbReference type="RefSeq" id="WP_166400512.1">
    <property type="nucleotide sequence ID" value="NZ_JAANAS010000061.1"/>
</dbReference>
<evidence type="ECO:0000313" key="8">
    <source>
        <dbReference type="Proteomes" id="UP000643701"/>
    </source>
</evidence>
<feature type="transmembrane region" description="Helical" evidence="5">
    <location>
        <begin position="132"/>
        <end position="150"/>
    </location>
</feature>
<dbReference type="Gene3D" id="3.30.750.24">
    <property type="entry name" value="STAS domain"/>
    <property type="match status" value="1"/>
</dbReference>
<feature type="transmembrane region" description="Helical" evidence="5">
    <location>
        <begin position="180"/>
        <end position="201"/>
    </location>
</feature>
<keyword evidence="8" id="KW-1185">Reference proteome</keyword>
<dbReference type="SUPFAM" id="SSF52091">
    <property type="entry name" value="SpoIIaa-like"/>
    <property type="match status" value="1"/>
</dbReference>
<sequence length="536" mass="59080">MSRKIRSRNTSLTGLAKLKAYWKQDMLAGFMVFLIALPLSLGIAKASGFPPAMGVLTAIVGGIFTPIFRVSELSIKGPAAGLITICAASVMEFGGDEQAWMITCAAIVVMAILQIILSLLKFGDYADFFPHSAVHGMLSAIGIIIIAKQIPVLLGENPTAYAGEGPIELLLDIPRFISHANWPVAVVGFVGLLAMFLIPVIKLKLIQKIPAPMWVLLLTVPLSIYWQFGDMKGNYTLVQVGDFWGSFGFHFDFSAIATFAFWKYVFMLLFVNSLESMLTVKAVDDLQPETEKSDANGDLMGNGFGNIITGFLGATPMISEVVRSSANIGFKAKSKWANFFHGAFLLLAMIFLIPIIEKIPNAALAAILIYAGYRLVAPREFLLTYRVGKEQLAAFLVTIVVTLAQDLLIGILAGLIVELSIYLFMGVKLSNLVKANYQLVERDKELVVVLKGAALFTNIIGFKKVFYRIPEKSTFFLDCSEAKLIDHSFLFFIQVFQKDYNRKGGHFKLIGMQNHSRFSSHKLATRIKKEKEGSNE</sequence>
<protein>
    <submittedName>
        <fullName evidence="7">SulP family inorganic anion transporter</fullName>
    </submittedName>
</protein>
<feature type="transmembrane region" description="Helical" evidence="5">
    <location>
        <begin position="100"/>
        <end position="120"/>
    </location>
</feature>
<dbReference type="GO" id="GO:0055085">
    <property type="term" value="P:transmembrane transport"/>
    <property type="evidence" value="ECO:0007669"/>
    <property type="project" value="InterPro"/>
</dbReference>